<protein>
    <recommendedName>
        <fullName evidence="12">Creatine kinase</fullName>
    </recommendedName>
</protein>
<feature type="binding site" evidence="7">
    <location>
        <begin position="204"/>
        <end position="208"/>
    </location>
    <ligand>
        <name>ATP</name>
        <dbReference type="ChEBI" id="CHEBI:30616"/>
    </ligand>
</feature>
<name>A0A813F259_POLGL</name>
<accession>A0A813F259</accession>
<dbReference type="Pfam" id="PF00217">
    <property type="entry name" value="ATP-gua_Ptrans"/>
    <property type="match status" value="2"/>
</dbReference>
<feature type="binding site" evidence="7">
    <location>
        <begin position="406"/>
        <end position="411"/>
    </location>
    <ligand>
        <name>ATP</name>
        <dbReference type="ChEBI" id="CHEBI:30616"/>
    </ligand>
</feature>
<evidence type="ECO:0000256" key="3">
    <source>
        <dbReference type="ARBA" id="ARBA00022741"/>
    </source>
</evidence>
<dbReference type="InterPro" id="IPR022413">
    <property type="entry name" value="ATP-guanido_PTrfase_N"/>
</dbReference>
<feature type="domain" description="Phosphagen kinase N-terminal" evidence="8">
    <location>
        <begin position="85"/>
        <end position="173"/>
    </location>
</feature>
<gene>
    <name evidence="10" type="ORF">PGLA1383_LOCUS26179</name>
</gene>
<dbReference type="SUPFAM" id="SSF48034">
    <property type="entry name" value="Guanido kinase N-terminal domain"/>
    <property type="match status" value="2"/>
</dbReference>
<dbReference type="GO" id="GO:0004111">
    <property type="term" value="F:creatine kinase activity"/>
    <property type="evidence" value="ECO:0007669"/>
    <property type="project" value="InterPro"/>
</dbReference>
<organism evidence="10 11">
    <name type="scientific">Polarella glacialis</name>
    <name type="common">Dinoflagellate</name>
    <dbReference type="NCBI Taxonomy" id="89957"/>
    <lineage>
        <taxon>Eukaryota</taxon>
        <taxon>Sar</taxon>
        <taxon>Alveolata</taxon>
        <taxon>Dinophyceae</taxon>
        <taxon>Suessiales</taxon>
        <taxon>Suessiaceae</taxon>
        <taxon>Polarella</taxon>
    </lineage>
</organism>
<keyword evidence="11" id="KW-1185">Reference proteome</keyword>
<feature type="binding site" evidence="7">
    <location>
        <position position="322"/>
    </location>
    <ligand>
        <name>ATP</name>
        <dbReference type="ChEBI" id="CHEBI:30616"/>
    </ligand>
</feature>
<dbReference type="GO" id="GO:0005524">
    <property type="term" value="F:ATP binding"/>
    <property type="evidence" value="ECO:0007669"/>
    <property type="project" value="UniProtKB-UniRule"/>
</dbReference>
<dbReference type="InterPro" id="IPR014746">
    <property type="entry name" value="Gln_synth/guanido_kin_cat_dom"/>
</dbReference>
<dbReference type="EMBL" id="CAJNNV010022741">
    <property type="protein sequence ID" value="CAE8608309.1"/>
    <property type="molecule type" value="Genomic_DNA"/>
</dbReference>
<feature type="binding site" evidence="7">
    <location>
        <begin position="813"/>
        <end position="818"/>
    </location>
    <ligand>
        <name>ATP</name>
        <dbReference type="ChEBI" id="CHEBI:30616"/>
    </ligand>
</feature>
<comment type="similarity">
    <text evidence="1 6">Belongs to the ATP:guanido phosphotransferase family.</text>
</comment>
<dbReference type="Gene3D" id="1.10.135.10">
    <property type="entry name" value="ATP:guanido phosphotransferase, N-terminal domain"/>
    <property type="match status" value="2"/>
</dbReference>
<dbReference type="GO" id="GO:0046314">
    <property type="term" value="P:phosphocreatine biosynthetic process"/>
    <property type="evidence" value="ECO:0007669"/>
    <property type="project" value="InterPro"/>
</dbReference>
<comment type="caution">
    <text evidence="10">The sequence shown here is derived from an EMBL/GenBank/DDBJ whole genome shotgun (WGS) entry which is preliminary data.</text>
</comment>
<evidence type="ECO:0000313" key="11">
    <source>
        <dbReference type="Proteomes" id="UP000654075"/>
    </source>
</evidence>
<evidence type="ECO:0000256" key="5">
    <source>
        <dbReference type="ARBA" id="ARBA00022840"/>
    </source>
</evidence>
<comment type="caution">
    <text evidence="7">Lacks conserved residue(s) required for the propagation of feature annotation.</text>
</comment>
<feature type="binding site" evidence="7">
    <location>
        <begin position="378"/>
        <end position="382"/>
    </location>
    <ligand>
        <name>ATP</name>
        <dbReference type="ChEBI" id="CHEBI:30616"/>
    </ligand>
</feature>
<keyword evidence="3 7" id="KW-0547">Nucleotide-binding</keyword>
<dbReference type="InterPro" id="IPR022414">
    <property type="entry name" value="ATP-guanido_PTrfase_cat"/>
</dbReference>
<keyword evidence="2 7" id="KW-0808">Transferase</keyword>
<feature type="domain" description="Phosphagen kinase C-terminal" evidence="9">
    <location>
        <begin position="201"/>
        <end position="449"/>
    </location>
</feature>
<evidence type="ECO:0000256" key="7">
    <source>
        <dbReference type="PROSITE-ProRule" id="PRU00843"/>
    </source>
</evidence>
<dbReference type="Gene3D" id="3.30.590.10">
    <property type="entry name" value="Glutamine synthetase/guanido kinase, catalytic domain"/>
    <property type="match status" value="2"/>
</dbReference>
<sequence length="854" mass="91247">MANFIQKQKPATDLKPKPAEDVLRELLAPPLEAKVQTAGPVKAAPSQVNEAPKAALWTAAPAPWMAADIVSSLPGLGSEEYLGFPVDACPDEMPDLSGHHSLMAKILRKDPALYDRLKNVKTKSGVTLAKVIKPGVDKKGHPMIKTIGLTAGDEECYSAFGDLFFQVIEAKHGYDGRRCRHRTDLDAMRVDARSIDPSGKHVVSVRLSAVRNLRGFRLPSAASSDERREVERLLSQVLVEQTGILEGSYLPLAGSESYVPRPGGMSPEEMAELDRAGALFSQPEAPLLLASGMGRDWPDARGVFASDSLRAWAWLNEEDHLRLFTFQDGSGLQAAFAQLARMESTLSTCLAQQGHSFMHNDSLGYVTSCPSNLGAALRVELTLRLPLLSRRRDFKECCRALGLGARKASDEDASVWSVSNIETLGISEVELVNAAAEACRHLVASEEALERGERVAQSGLGSQPLPALGQGYLGPETGDWLWNHEGEAAEVLRRRPELYEELCNLGATASGLSFPQLAQATLRFRNGMRSGPPGIGGSRGDGLPPELIGLCARDAECYEVFKAGFDPAIEAYHGLCLTGWSPPAQLSRDSAVAGIANGVIADATGSARMLSVRIQLSRNLSGLAFSPACSADERCEVERLLTRALSSLTGHCAGKYLPLRDSESCPFRPGGMTSQEEQELGQRGLLFQEPKAPGLLALGFGRDWPEARGVFAFESPGLAAWVNEEDHLLLVAARSDGDLKAAFAAVCDVEFSLRSALEGRGCSFARSDRLGYLTALPEKLGTGLSVALVLEAPKLAASPGLAQRCADLGLEVALGRAGTGCVELRSRSSLMGSDAGLVRSVSDACAKLLSQSGI</sequence>
<evidence type="ECO:0000256" key="4">
    <source>
        <dbReference type="ARBA" id="ARBA00022777"/>
    </source>
</evidence>
<dbReference type="AlphaFoldDB" id="A0A813F259"/>
<dbReference type="PROSITE" id="PS51510">
    <property type="entry name" value="PHOSPHAGEN_KINASE_C"/>
    <property type="match status" value="2"/>
</dbReference>
<evidence type="ECO:0000256" key="6">
    <source>
        <dbReference type="PROSITE-ProRule" id="PRU00842"/>
    </source>
</evidence>
<dbReference type="PROSITE" id="PS51509">
    <property type="entry name" value="PHOSPHAGEN_KINASE_N"/>
    <property type="match status" value="1"/>
</dbReference>
<keyword evidence="5 7" id="KW-0067">ATP-binding</keyword>
<dbReference type="OrthoDB" id="430219at2759"/>
<proteinExistence type="inferred from homology"/>
<dbReference type="PANTHER" id="PTHR11547">
    <property type="entry name" value="ARGININE OR CREATINE KINASE"/>
    <property type="match status" value="1"/>
</dbReference>
<dbReference type="SUPFAM" id="SSF55931">
    <property type="entry name" value="Glutamine synthetase/guanido kinase"/>
    <property type="match status" value="2"/>
</dbReference>
<dbReference type="OMA" id="QKGGDIG"/>
<dbReference type="GO" id="GO:0005615">
    <property type="term" value="C:extracellular space"/>
    <property type="evidence" value="ECO:0007669"/>
    <property type="project" value="TreeGrafter"/>
</dbReference>
<feature type="binding site" evidence="7">
    <location>
        <begin position="785"/>
        <end position="789"/>
    </location>
    <ligand>
        <name>ATP</name>
        <dbReference type="ChEBI" id="CHEBI:30616"/>
    </ligand>
</feature>
<evidence type="ECO:0000259" key="8">
    <source>
        <dbReference type="PROSITE" id="PS51509"/>
    </source>
</evidence>
<evidence type="ECO:0000313" key="10">
    <source>
        <dbReference type="EMBL" id="CAE8608309.1"/>
    </source>
</evidence>
<evidence type="ECO:0000259" key="9">
    <source>
        <dbReference type="PROSITE" id="PS51510"/>
    </source>
</evidence>
<dbReference type="Pfam" id="PF02807">
    <property type="entry name" value="ATP-gua_PtransN"/>
    <property type="match status" value="2"/>
</dbReference>
<dbReference type="PANTHER" id="PTHR11547:SF38">
    <property type="entry name" value="ARGININE KINASE 1-RELATED"/>
    <property type="match status" value="1"/>
</dbReference>
<feature type="binding site" evidence="7">
    <location>
        <begin position="611"/>
        <end position="615"/>
    </location>
    <ligand>
        <name>ATP</name>
        <dbReference type="ChEBI" id="CHEBI:30616"/>
    </ligand>
</feature>
<feature type="domain" description="Phosphagen kinase C-terminal" evidence="9">
    <location>
        <begin position="608"/>
        <end position="854"/>
    </location>
</feature>
<evidence type="ECO:0000256" key="2">
    <source>
        <dbReference type="ARBA" id="ARBA00022679"/>
    </source>
</evidence>
<evidence type="ECO:0008006" key="12">
    <source>
        <dbReference type="Google" id="ProtNLM"/>
    </source>
</evidence>
<evidence type="ECO:0000256" key="1">
    <source>
        <dbReference type="ARBA" id="ARBA00006798"/>
    </source>
</evidence>
<dbReference type="Proteomes" id="UP000654075">
    <property type="component" value="Unassembled WGS sequence"/>
</dbReference>
<reference evidence="10" key="1">
    <citation type="submission" date="2021-02" db="EMBL/GenBank/DDBJ databases">
        <authorList>
            <person name="Dougan E. K."/>
            <person name="Rhodes N."/>
            <person name="Thang M."/>
            <person name="Chan C."/>
        </authorList>
    </citation>
    <scope>NUCLEOTIDE SEQUENCE</scope>
</reference>
<dbReference type="InterPro" id="IPR000749">
    <property type="entry name" value="ATP-guanido_PTrfase"/>
</dbReference>
<keyword evidence="4 7" id="KW-0418">Kinase</keyword>
<dbReference type="InterPro" id="IPR036802">
    <property type="entry name" value="ATP-guanido_PTrfase_N_sf"/>
</dbReference>